<accession>A0A5N7CFF0</accession>
<gene>
    <name evidence="1" type="ORF">BDV23DRAFT_150672</name>
</gene>
<organism evidence="1">
    <name type="scientific">Petromyces alliaceus</name>
    <name type="common">Aspergillus alliaceus</name>
    <dbReference type="NCBI Taxonomy" id="209559"/>
    <lineage>
        <taxon>Eukaryota</taxon>
        <taxon>Fungi</taxon>
        <taxon>Dikarya</taxon>
        <taxon>Ascomycota</taxon>
        <taxon>Pezizomycotina</taxon>
        <taxon>Eurotiomycetes</taxon>
        <taxon>Eurotiomycetidae</taxon>
        <taxon>Eurotiales</taxon>
        <taxon>Aspergillaceae</taxon>
        <taxon>Aspergillus</taxon>
        <taxon>Aspergillus subgen. Circumdati</taxon>
    </lineage>
</organism>
<sequence>MLYLRVRSDAEHEGTFLKRFVPAASELRYNTLPSACLGFTKATPIVGGPTLTLESLRCFSKIPKGALNMKTASTPGHSFP</sequence>
<dbReference type="AlphaFoldDB" id="A0A5N7CFF0"/>
<dbReference type="Proteomes" id="UP000326877">
    <property type="component" value="Unassembled WGS sequence"/>
</dbReference>
<proteinExistence type="predicted"/>
<dbReference type="EMBL" id="ML735234">
    <property type="protein sequence ID" value="KAE8392874.1"/>
    <property type="molecule type" value="Genomic_DNA"/>
</dbReference>
<evidence type="ECO:0000313" key="1">
    <source>
        <dbReference type="EMBL" id="KAE8392874.1"/>
    </source>
</evidence>
<protein>
    <submittedName>
        <fullName evidence="1">Uncharacterized protein</fullName>
    </submittedName>
</protein>
<name>A0A5N7CFF0_PETAA</name>
<reference evidence="1" key="1">
    <citation type="submission" date="2019-04" db="EMBL/GenBank/DDBJ databases">
        <title>Friends and foes A comparative genomics studyof 23 Aspergillus species from section Flavi.</title>
        <authorList>
            <consortium name="DOE Joint Genome Institute"/>
            <person name="Kjaerbolling I."/>
            <person name="Vesth T."/>
            <person name="Frisvad J.C."/>
            <person name="Nybo J.L."/>
            <person name="Theobald S."/>
            <person name="Kildgaard S."/>
            <person name="Isbrandt T."/>
            <person name="Kuo A."/>
            <person name="Sato A."/>
            <person name="Lyhne E.K."/>
            <person name="Kogle M.E."/>
            <person name="Wiebenga A."/>
            <person name="Kun R.S."/>
            <person name="Lubbers R.J."/>
            <person name="Makela M.R."/>
            <person name="Barry K."/>
            <person name="Chovatia M."/>
            <person name="Clum A."/>
            <person name="Daum C."/>
            <person name="Haridas S."/>
            <person name="He G."/>
            <person name="LaButti K."/>
            <person name="Lipzen A."/>
            <person name="Mondo S."/>
            <person name="Riley R."/>
            <person name="Salamov A."/>
            <person name="Simmons B.A."/>
            <person name="Magnuson J.K."/>
            <person name="Henrissat B."/>
            <person name="Mortensen U.H."/>
            <person name="Larsen T.O."/>
            <person name="Devries R.P."/>
            <person name="Grigoriev I.V."/>
            <person name="Machida M."/>
            <person name="Baker S.E."/>
            <person name="Andersen M.R."/>
        </authorList>
    </citation>
    <scope>NUCLEOTIDE SEQUENCE [LARGE SCALE GENOMIC DNA]</scope>
    <source>
        <strain evidence="1">IBT 14317</strain>
    </source>
</reference>